<keyword evidence="1" id="KW-0472">Membrane</keyword>
<comment type="caution">
    <text evidence="2">The sequence shown here is derived from an EMBL/GenBank/DDBJ whole genome shotgun (WGS) entry which is preliminary data.</text>
</comment>
<dbReference type="Proteomes" id="UP000231134">
    <property type="component" value="Unassembled WGS sequence"/>
</dbReference>
<proteinExistence type="predicted"/>
<organism evidence="2 3">
    <name type="scientific">Hallerella succinigenes</name>
    <dbReference type="NCBI Taxonomy" id="1896222"/>
    <lineage>
        <taxon>Bacteria</taxon>
        <taxon>Pseudomonadati</taxon>
        <taxon>Fibrobacterota</taxon>
        <taxon>Fibrobacteria</taxon>
        <taxon>Fibrobacterales</taxon>
        <taxon>Fibrobacteraceae</taxon>
        <taxon>Hallerella</taxon>
    </lineage>
</organism>
<feature type="transmembrane region" description="Helical" evidence="1">
    <location>
        <begin position="7"/>
        <end position="27"/>
    </location>
</feature>
<sequence>MANRAKVYIHYYESFLFQYYFLLYFFFCYEHFCCKFGEYSK</sequence>
<dbReference type="EMBL" id="PGEX01000001">
    <property type="protein sequence ID" value="PJJ42128.1"/>
    <property type="molecule type" value="Genomic_DNA"/>
</dbReference>
<evidence type="ECO:0000313" key="3">
    <source>
        <dbReference type="Proteomes" id="UP000231134"/>
    </source>
</evidence>
<name>A0A2M9A8W7_9BACT</name>
<reference evidence="2 3" key="1">
    <citation type="submission" date="2017-11" db="EMBL/GenBank/DDBJ databases">
        <title>Animal gut microbial communities from fecal samples from Wisconsin, USA.</title>
        <authorList>
            <person name="Neumann A."/>
        </authorList>
    </citation>
    <scope>NUCLEOTIDE SEQUENCE [LARGE SCALE GENOMIC DNA]</scope>
    <source>
        <strain evidence="2 3">UWS3</strain>
    </source>
</reference>
<keyword evidence="1" id="KW-0812">Transmembrane</keyword>
<gene>
    <name evidence="2" type="ORF">BGX16_2145</name>
</gene>
<evidence type="ECO:0000313" key="2">
    <source>
        <dbReference type="EMBL" id="PJJ42128.1"/>
    </source>
</evidence>
<dbReference type="AlphaFoldDB" id="A0A2M9A8W7"/>
<keyword evidence="1" id="KW-1133">Transmembrane helix</keyword>
<keyword evidence="3" id="KW-1185">Reference proteome</keyword>
<protein>
    <submittedName>
        <fullName evidence="2">Uncharacterized protein</fullName>
    </submittedName>
</protein>
<evidence type="ECO:0000256" key="1">
    <source>
        <dbReference type="SAM" id="Phobius"/>
    </source>
</evidence>
<accession>A0A2M9A8W7</accession>